<comment type="similarity">
    <text evidence="1 2">Belongs to the BolA/IbaG family.</text>
</comment>
<proteinExistence type="inferred from homology"/>
<evidence type="ECO:0000313" key="6">
    <source>
        <dbReference type="Proteomes" id="UP001216057"/>
    </source>
</evidence>
<dbReference type="PIRSF" id="PIRSF003113">
    <property type="entry name" value="BolA"/>
    <property type="match status" value="1"/>
</dbReference>
<dbReference type="RefSeq" id="WP_317476919.1">
    <property type="nucleotide sequence ID" value="NZ_JARQTT010000002.1"/>
</dbReference>
<evidence type="ECO:0000313" key="4">
    <source>
        <dbReference type="EMBL" id="MDG2949755.1"/>
    </source>
</evidence>
<keyword evidence="6" id="KW-1185">Reference proteome</keyword>
<dbReference type="Proteomes" id="UP001214976">
    <property type="component" value="Unassembled WGS sequence"/>
</dbReference>
<dbReference type="SUPFAM" id="SSF82657">
    <property type="entry name" value="BolA-like"/>
    <property type="match status" value="1"/>
</dbReference>
<dbReference type="PANTHER" id="PTHR46229:SF2">
    <property type="entry name" value="BOLA-LIKE PROTEIN 1"/>
    <property type="match status" value="1"/>
</dbReference>
<dbReference type="PANTHER" id="PTHR46229">
    <property type="entry name" value="BOLA TRANSCRIPTION REGULATOR"/>
    <property type="match status" value="1"/>
</dbReference>
<dbReference type="Gene3D" id="3.30.300.90">
    <property type="entry name" value="BolA-like"/>
    <property type="match status" value="1"/>
</dbReference>
<evidence type="ECO:0000256" key="1">
    <source>
        <dbReference type="ARBA" id="ARBA00005578"/>
    </source>
</evidence>
<sequence>MSKQQALTEKLSQKFLPHFIHIENESHRHRADRGGESHFKVVLVSDQFNELSRVARHKLVYQCVAQELADGLHALALHTFTLAEWRARDRQIPQSTNCLGGGH</sequence>
<evidence type="ECO:0000313" key="3">
    <source>
        <dbReference type="EMBL" id="MDG2945240.1"/>
    </source>
</evidence>
<organism evidence="4 5">
    <name type="scientific">Exercitatus varius</name>
    <dbReference type="NCBI Taxonomy" id="67857"/>
    <lineage>
        <taxon>Bacteria</taxon>
        <taxon>Pseudomonadati</taxon>
        <taxon>Pseudomonadota</taxon>
        <taxon>Gammaproteobacteria</taxon>
        <taxon>Pasteurellales</taxon>
        <taxon>Pasteurellaceae</taxon>
        <taxon>Exercitatus</taxon>
    </lineage>
</organism>
<gene>
    <name evidence="4" type="ORF">P7M15_04350</name>
    <name evidence="3" type="ORF">P7M32_02175</name>
</gene>
<reference evidence="4 6" key="1">
    <citation type="submission" date="2023-03" db="EMBL/GenBank/DDBJ databases">
        <title>Classification of Bisgaard taxon 6 and taxon 10 as Exercitatus varius gen. nov., spec. nov.</title>
        <authorList>
            <person name="Christensen H."/>
        </authorList>
    </citation>
    <scope>NUCLEOTIDE SEQUENCE</scope>
    <source>
        <strain evidence="3 6">23350_01</strain>
        <strain evidence="4">86116</strain>
    </source>
</reference>
<evidence type="ECO:0000256" key="2">
    <source>
        <dbReference type="RuleBase" id="RU003860"/>
    </source>
</evidence>
<dbReference type="AlphaFoldDB" id="A0AAW6QCA6"/>
<dbReference type="InterPro" id="IPR036065">
    <property type="entry name" value="BolA-like_sf"/>
</dbReference>
<dbReference type="InterPro" id="IPR050961">
    <property type="entry name" value="BolA/IbaG_stress_morph_reg"/>
</dbReference>
<dbReference type="GO" id="GO:0006351">
    <property type="term" value="P:DNA-templated transcription"/>
    <property type="evidence" value="ECO:0007669"/>
    <property type="project" value="TreeGrafter"/>
</dbReference>
<dbReference type="InterPro" id="IPR002634">
    <property type="entry name" value="BolA"/>
</dbReference>
<dbReference type="Pfam" id="PF01722">
    <property type="entry name" value="BolA"/>
    <property type="match status" value="1"/>
</dbReference>
<dbReference type="GO" id="GO:0005829">
    <property type="term" value="C:cytosol"/>
    <property type="evidence" value="ECO:0007669"/>
    <property type="project" value="TreeGrafter"/>
</dbReference>
<accession>A0AAW6QCA6</accession>
<dbReference type="EMBL" id="JARQTW010000008">
    <property type="protein sequence ID" value="MDG2949755.1"/>
    <property type="molecule type" value="Genomic_DNA"/>
</dbReference>
<protein>
    <submittedName>
        <fullName evidence="4">BolA/IbaG family iron-sulfur metabolism protein</fullName>
    </submittedName>
</protein>
<comment type="caution">
    <text evidence="4">The sequence shown here is derived from an EMBL/GenBank/DDBJ whole genome shotgun (WGS) entry which is preliminary data.</text>
</comment>
<dbReference type="EMBL" id="JARQTX010000003">
    <property type="protein sequence ID" value="MDG2945240.1"/>
    <property type="molecule type" value="Genomic_DNA"/>
</dbReference>
<dbReference type="Proteomes" id="UP001216057">
    <property type="component" value="Unassembled WGS sequence"/>
</dbReference>
<evidence type="ECO:0000313" key="5">
    <source>
        <dbReference type="Proteomes" id="UP001214976"/>
    </source>
</evidence>
<name>A0AAW6QCA6_9PAST</name>